<dbReference type="EMBL" id="BGZK01000061">
    <property type="protein sequence ID" value="GBP14128.1"/>
    <property type="molecule type" value="Genomic_DNA"/>
</dbReference>
<evidence type="ECO:0000256" key="1">
    <source>
        <dbReference type="SAM" id="MobiDB-lite"/>
    </source>
</evidence>
<accession>A0A4C1TL69</accession>
<name>A0A4C1TL69_EUMVA</name>
<reference evidence="2 3" key="1">
    <citation type="journal article" date="2019" name="Commun. Biol.">
        <title>The bagworm genome reveals a unique fibroin gene that provides high tensile strength.</title>
        <authorList>
            <person name="Kono N."/>
            <person name="Nakamura H."/>
            <person name="Ohtoshi R."/>
            <person name="Tomita M."/>
            <person name="Numata K."/>
            <person name="Arakawa K."/>
        </authorList>
    </citation>
    <scope>NUCLEOTIDE SEQUENCE [LARGE SCALE GENOMIC DNA]</scope>
</reference>
<protein>
    <submittedName>
        <fullName evidence="2">Uncharacterized protein</fullName>
    </submittedName>
</protein>
<proteinExistence type="predicted"/>
<sequence>MHKGVVQGCGSGTRRRAGGRGDALSAPQYVINWPPYQPVGAGRHRSMSVSGDQLCDIVTRPADITPARPARTPLCRTRGHARKSLARARMRTK</sequence>
<feature type="region of interest" description="Disordered" evidence="1">
    <location>
        <begin position="1"/>
        <end position="21"/>
    </location>
</feature>
<organism evidence="2 3">
    <name type="scientific">Eumeta variegata</name>
    <name type="common">Bagworm moth</name>
    <name type="synonym">Eumeta japonica</name>
    <dbReference type="NCBI Taxonomy" id="151549"/>
    <lineage>
        <taxon>Eukaryota</taxon>
        <taxon>Metazoa</taxon>
        <taxon>Ecdysozoa</taxon>
        <taxon>Arthropoda</taxon>
        <taxon>Hexapoda</taxon>
        <taxon>Insecta</taxon>
        <taxon>Pterygota</taxon>
        <taxon>Neoptera</taxon>
        <taxon>Endopterygota</taxon>
        <taxon>Lepidoptera</taxon>
        <taxon>Glossata</taxon>
        <taxon>Ditrysia</taxon>
        <taxon>Tineoidea</taxon>
        <taxon>Psychidae</taxon>
        <taxon>Oiketicinae</taxon>
        <taxon>Eumeta</taxon>
    </lineage>
</organism>
<dbReference type="Proteomes" id="UP000299102">
    <property type="component" value="Unassembled WGS sequence"/>
</dbReference>
<evidence type="ECO:0000313" key="3">
    <source>
        <dbReference type="Proteomes" id="UP000299102"/>
    </source>
</evidence>
<evidence type="ECO:0000313" key="2">
    <source>
        <dbReference type="EMBL" id="GBP14128.1"/>
    </source>
</evidence>
<keyword evidence="3" id="KW-1185">Reference proteome</keyword>
<comment type="caution">
    <text evidence="2">The sequence shown here is derived from an EMBL/GenBank/DDBJ whole genome shotgun (WGS) entry which is preliminary data.</text>
</comment>
<dbReference type="AlphaFoldDB" id="A0A4C1TL69"/>
<feature type="compositionally biased region" description="Basic residues" evidence="1">
    <location>
        <begin position="77"/>
        <end position="93"/>
    </location>
</feature>
<gene>
    <name evidence="2" type="ORF">EVAR_102797_1</name>
</gene>
<feature type="region of interest" description="Disordered" evidence="1">
    <location>
        <begin position="65"/>
        <end position="93"/>
    </location>
</feature>